<dbReference type="Proteomes" id="UP000019772">
    <property type="component" value="Chromosome"/>
</dbReference>
<organism evidence="1 2">
    <name type="scientific">Paenibacillus sabinae T27</name>
    <dbReference type="NCBI Taxonomy" id="1268072"/>
    <lineage>
        <taxon>Bacteria</taxon>
        <taxon>Bacillati</taxon>
        <taxon>Bacillota</taxon>
        <taxon>Bacilli</taxon>
        <taxon>Bacillales</taxon>
        <taxon>Paenibacillaceae</taxon>
        <taxon>Paenibacillus</taxon>
    </lineage>
</organism>
<proteinExistence type="predicted"/>
<reference evidence="1 2" key="1">
    <citation type="journal article" date="2014" name="PLoS Genet.">
        <title>Comparative Genomic Analysis of N2-Fixing and Non-N2-Fixing Paenibacillus spp.: Organization, Evolution and Expression of the Nitrogen Fixation Genes.</title>
        <authorList>
            <person name="Xie J.B."/>
            <person name="Du Z."/>
            <person name="Bai L."/>
            <person name="Tian C."/>
            <person name="Zhang Y."/>
            <person name="Xie J.Y."/>
            <person name="Wang T."/>
            <person name="Liu X."/>
            <person name="Chen X."/>
            <person name="Cheng Q."/>
            <person name="Chen S."/>
            <person name="Li J."/>
        </authorList>
    </citation>
    <scope>NUCLEOTIDE SEQUENCE [LARGE SCALE GENOMIC DNA]</scope>
    <source>
        <strain evidence="1 2">T27</strain>
    </source>
</reference>
<name>X4ZP16_9BACL</name>
<accession>X4ZP16</accession>
<evidence type="ECO:0000313" key="2">
    <source>
        <dbReference type="Proteomes" id="UP000019772"/>
    </source>
</evidence>
<dbReference type="EMBL" id="CP004078">
    <property type="protein sequence ID" value="AHV98912.1"/>
    <property type="molecule type" value="Genomic_DNA"/>
</dbReference>
<dbReference type="AlphaFoldDB" id="X4ZP16"/>
<evidence type="ECO:0000313" key="1">
    <source>
        <dbReference type="EMBL" id="AHV98912.1"/>
    </source>
</evidence>
<sequence>MGNMPFPVEPEDVYNAIVTANAIAKTYK</sequence>
<gene>
    <name evidence="1" type="ORF">PSAB_20105</name>
</gene>
<keyword evidence="2" id="KW-1185">Reference proteome</keyword>
<dbReference type="STRING" id="1268072.PSAB_20105"/>
<dbReference type="HOGENOM" id="CLU_3412743_0_0_9"/>
<protein>
    <submittedName>
        <fullName evidence="1">Uncharacterized protein</fullName>
    </submittedName>
</protein>
<dbReference type="KEGG" id="psab:PSAB_20105"/>